<gene>
    <name evidence="1" type="ORF">PR002_g21340</name>
    <name evidence="2" type="ORF">PR003_g22756</name>
</gene>
<comment type="caution">
    <text evidence="2">The sequence shown here is derived from an EMBL/GenBank/DDBJ whole genome shotgun (WGS) entry which is preliminary data.</text>
</comment>
<organism evidence="2 3">
    <name type="scientific">Phytophthora rubi</name>
    <dbReference type="NCBI Taxonomy" id="129364"/>
    <lineage>
        <taxon>Eukaryota</taxon>
        <taxon>Sar</taxon>
        <taxon>Stramenopiles</taxon>
        <taxon>Oomycota</taxon>
        <taxon>Peronosporomycetes</taxon>
        <taxon>Peronosporales</taxon>
        <taxon>Peronosporaceae</taxon>
        <taxon>Phytophthora</taxon>
    </lineage>
</organism>
<protein>
    <submittedName>
        <fullName evidence="2">Uncharacterized protein</fullName>
    </submittedName>
</protein>
<keyword evidence="3" id="KW-1185">Reference proteome</keyword>
<name>A0A6A4D5I5_9STRA</name>
<reference evidence="2 3" key="1">
    <citation type="submission" date="2018-08" db="EMBL/GenBank/DDBJ databases">
        <title>Genomic investigation of the strawberry pathogen Phytophthora fragariae indicates pathogenicity is determined by transcriptional variation in three key races.</title>
        <authorList>
            <person name="Adams T.M."/>
            <person name="Armitage A.D."/>
            <person name="Sobczyk M.K."/>
            <person name="Bates H.J."/>
            <person name="Dunwell J.M."/>
            <person name="Nellist C.F."/>
            <person name="Harrison R.J."/>
        </authorList>
    </citation>
    <scope>NUCLEOTIDE SEQUENCE [LARGE SCALE GENOMIC DNA]</scope>
    <source>
        <strain evidence="1 4">SCRP324</strain>
        <strain evidence="2 3">SCRP333</strain>
    </source>
</reference>
<evidence type="ECO:0000313" key="2">
    <source>
        <dbReference type="EMBL" id="KAE9300396.1"/>
    </source>
</evidence>
<dbReference type="Proteomes" id="UP000435112">
    <property type="component" value="Unassembled WGS sequence"/>
</dbReference>
<dbReference type="Proteomes" id="UP000434957">
    <property type="component" value="Unassembled WGS sequence"/>
</dbReference>
<evidence type="ECO:0000313" key="4">
    <source>
        <dbReference type="Proteomes" id="UP000435112"/>
    </source>
</evidence>
<evidence type="ECO:0000313" key="1">
    <source>
        <dbReference type="EMBL" id="KAE8989802.1"/>
    </source>
</evidence>
<accession>A0A6A4D5I5</accession>
<dbReference type="PANTHER" id="PTHR22538">
    <property type="entry name" value="CILIA- AND FLAGELLA-ASSOCIATED PROTEIN 74"/>
    <property type="match status" value="1"/>
</dbReference>
<dbReference type="EMBL" id="QXFT01002304">
    <property type="protein sequence ID" value="KAE9300396.1"/>
    <property type="molecule type" value="Genomic_DNA"/>
</dbReference>
<dbReference type="AlphaFoldDB" id="A0A6A4D5I5"/>
<sequence length="448" mass="49040">MNVYGQSNFDMYANPVVSDNQDKVLYDVLATFKDGSTMHNYTLIDGIAYSIMSDNSARPSVNCLDSEAGKLPAIISIVAALNDAVAVSSESIDCSSGGLFKITVNGIELALCALGSSGFTLFNADMDVTVELMKNHFDIQIPSTDMSSQCVKTASSSAVTSFGKSVLTGQPISNDARMLKAAFDFSFRGSSCSCSSKLRPCIFIHGMGVEEELPHNLDNFTEYWGDHLIRHAPCCSSMKFAHLNTVNNTWTSAKQQQKVCSRSLAVSDTSRDGLGREFDVGGLGRTHEGECMASDFVQESCAGDTNIVWEKIGNVTGRCPASTALKSLAYENGSHVSEEMNAAYAAAQEVYRTNIHALMCSKWYSGIVSKYQAEFWALGTMVPHKSHKNDGMVEFESCSVGFPKSEFGDSWRDRFYKTKLNHYDMEFLSGDAILNGEKMPVKWFECLL</sequence>
<evidence type="ECO:0000313" key="3">
    <source>
        <dbReference type="Proteomes" id="UP000434957"/>
    </source>
</evidence>
<dbReference type="OrthoDB" id="95392at2759"/>
<proteinExistence type="predicted"/>
<dbReference type="EMBL" id="QXFU01002146">
    <property type="protein sequence ID" value="KAE8989802.1"/>
    <property type="molecule type" value="Genomic_DNA"/>
</dbReference>
<dbReference type="PANTHER" id="PTHR22538:SF1">
    <property type="entry name" value="VWFD DOMAIN-CONTAINING PROTEIN"/>
    <property type="match status" value="1"/>
</dbReference>